<proteinExistence type="predicted"/>
<sequence>MSEPLIALRMQPAVLHFSLSLLHLYQVFWRSQSLFTARTLASPAPVADKSHRLLARQCADCLFVLHDGVGLHGELARQLLAVSGNGDERWEREMQQTLACLYGRWQAAMVVAMRAQIRGLS</sequence>
<evidence type="ECO:0000313" key="2">
    <source>
        <dbReference type="Proteomes" id="UP000467214"/>
    </source>
</evidence>
<dbReference type="RefSeq" id="WP_160797966.1">
    <property type="nucleotide sequence ID" value="NZ_WSSB01000015.1"/>
</dbReference>
<dbReference type="AlphaFoldDB" id="A0A845BP35"/>
<evidence type="ECO:0000313" key="1">
    <source>
        <dbReference type="EMBL" id="MXR38069.1"/>
    </source>
</evidence>
<dbReference type="Proteomes" id="UP000467214">
    <property type="component" value="Unassembled WGS sequence"/>
</dbReference>
<comment type="caution">
    <text evidence="1">The sequence shown here is derived from an EMBL/GenBank/DDBJ whole genome shotgun (WGS) entry which is preliminary data.</text>
</comment>
<gene>
    <name evidence="1" type="ORF">GQF02_13915</name>
</gene>
<accession>A0A845BP35</accession>
<name>A0A845BP35_9NEIS</name>
<reference evidence="1 2" key="1">
    <citation type="submission" date="2019-12" db="EMBL/GenBank/DDBJ databases">
        <title>Neisseriaceae gen. nov. sp. Genome sequencing and assembly.</title>
        <authorList>
            <person name="Liu Z."/>
            <person name="Li A."/>
        </authorList>
    </citation>
    <scope>NUCLEOTIDE SEQUENCE [LARGE SCALE GENOMIC DNA]</scope>
    <source>
        <strain evidence="1 2">B2N2-7</strain>
    </source>
</reference>
<keyword evidence="2" id="KW-1185">Reference proteome</keyword>
<organism evidence="1 2">
    <name type="scientific">Craterilacuibacter sinensis</name>
    <dbReference type="NCBI Taxonomy" id="2686017"/>
    <lineage>
        <taxon>Bacteria</taxon>
        <taxon>Pseudomonadati</taxon>
        <taxon>Pseudomonadota</taxon>
        <taxon>Betaproteobacteria</taxon>
        <taxon>Neisseriales</taxon>
        <taxon>Neisseriaceae</taxon>
        <taxon>Craterilacuibacter</taxon>
    </lineage>
</organism>
<protein>
    <submittedName>
        <fullName evidence="1">Uncharacterized protein</fullName>
    </submittedName>
</protein>
<dbReference type="EMBL" id="WSSB01000015">
    <property type="protein sequence ID" value="MXR38069.1"/>
    <property type="molecule type" value="Genomic_DNA"/>
</dbReference>